<reference evidence="3 4" key="2">
    <citation type="journal article" date="2012" name="Stand. Genomic Sci.">
        <title>Complete genome sequence of the sulfate-reducing firmicute Desulfotomaculum ruminis type strain (DL(T)).</title>
        <authorList>
            <person name="Spring S."/>
            <person name="Visser M."/>
            <person name="Lu M."/>
            <person name="Copeland A."/>
            <person name="Lapidus A."/>
            <person name="Lucas S."/>
            <person name="Cheng J.F."/>
            <person name="Han C."/>
            <person name="Tapia R."/>
            <person name="Goodwin L.A."/>
            <person name="Pitluck S."/>
            <person name="Ivanova N."/>
            <person name="Land M."/>
            <person name="Hauser L."/>
            <person name="Larimer F."/>
            <person name="Rohde M."/>
            <person name="Goker M."/>
            <person name="Detter J.C."/>
            <person name="Kyrpides N.C."/>
            <person name="Woyke T."/>
            <person name="Schaap P.J."/>
            <person name="Plugge C.M."/>
            <person name="Muyzer G."/>
            <person name="Kuever J."/>
            <person name="Pereira I.A."/>
            <person name="Parshina S.N."/>
            <person name="Bernier-Latmani R."/>
            <person name="Stams A.J."/>
            <person name="Klenk H.P."/>
        </authorList>
    </citation>
    <scope>NUCLEOTIDE SEQUENCE [LARGE SCALE GENOMIC DNA]</scope>
    <source>
        <strain evidence="4">ATCC 23193 / DSM 2154 / NCIB 8452 / DL</strain>
    </source>
</reference>
<organism evidence="3 4">
    <name type="scientific">Desulforamulus ruminis (strain ATCC 23193 / DSM 2154 / NCIMB 8452 / DL)</name>
    <name type="common">Desulfotomaculum ruminis</name>
    <dbReference type="NCBI Taxonomy" id="696281"/>
    <lineage>
        <taxon>Bacteria</taxon>
        <taxon>Bacillati</taxon>
        <taxon>Bacillota</taxon>
        <taxon>Clostridia</taxon>
        <taxon>Eubacteriales</taxon>
        <taxon>Peptococcaceae</taxon>
        <taxon>Desulforamulus</taxon>
    </lineage>
</organism>
<dbReference type="CDD" id="cd00254">
    <property type="entry name" value="LT-like"/>
    <property type="match status" value="1"/>
</dbReference>
<dbReference type="GO" id="GO:0000270">
    <property type="term" value="P:peptidoglycan metabolic process"/>
    <property type="evidence" value="ECO:0007669"/>
    <property type="project" value="InterPro"/>
</dbReference>
<gene>
    <name evidence="3" type="ordered locus">Desru_1062</name>
</gene>
<feature type="domain" description="Transglycosylase SLT" evidence="2">
    <location>
        <begin position="97"/>
        <end position="192"/>
    </location>
</feature>
<dbReference type="AlphaFoldDB" id="F6DLZ5"/>
<evidence type="ECO:0000313" key="4">
    <source>
        <dbReference type="Proteomes" id="UP000009234"/>
    </source>
</evidence>
<dbReference type="eggNOG" id="COG0741">
    <property type="taxonomic scope" value="Bacteria"/>
</dbReference>
<name>F6DLZ5_DESRL</name>
<dbReference type="KEGG" id="dru:Desru_1062"/>
<evidence type="ECO:0000313" key="3">
    <source>
        <dbReference type="EMBL" id="AEG59337.1"/>
    </source>
</evidence>
<proteinExistence type="inferred from homology"/>
<dbReference type="InterPro" id="IPR023346">
    <property type="entry name" value="Lysozyme-like_dom_sf"/>
</dbReference>
<dbReference type="PANTHER" id="PTHR37423">
    <property type="entry name" value="SOLUBLE LYTIC MUREIN TRANSGLYCOSYLASE-RELATED"/>
    <property type="match status" value="1"/>
</dbReference>
<comment type="similarity">
    <text evidence="1">Belongs to the transglycosylase Slt family.</text>
</comment>
<protein>
    <submittedName>
        <fullName evidence="3">Lytic transglycosylase catalytic</fullName>
    </submittedName>
</protein>
<dbReference type="Gene3D" id="1.10.530.10">
    <property type="match status" value="1"/>
</dbReference>
<dbReference type="SUPFAM" id="SSF53955">
    <property type="entry name" value="Lysozyme-like"/>
    <property type="match status" value="1"/>
</dbReference>
<dbReference type="EMBL" id="CP002780">
    <property type="protein sequence ID" value="AEG59337.1"/>
    <property type="molecule type" value="Genomic_DNA"/>
</dbReference>
<dbReference type="PANTHER" id="PTHR37423:SF2">
    <property type="entry name" value="MEMBRANE-BOUND LYTIC MUREIN TRANSGLYCOSYLASE C"/>
    <property type="match status" value="1"/>
</dbReference>
<reference evidence="4" key="1">
    <citation type="submission" date="2011-05" db="EMBL/GenBank/DDBJ databases">
        <title>Complete sequence of Desulfotomaculum ruminis DSM 2154.</title>
        <authorList>
            <person name="Lucas S."/>
            <person name="Copeland A."/>
            <person name="Lapidus A."/>
            <person name="Cheng J.-F."/>
            <person name="Goodwin L."/>
            <person name="Pitluck S."/>
            <person name="Lu M."/>
            <person name="Detter J.C."/>
            <person name="Han C."/>
            <person name="Tapia R."/>
            <person name="Land M."/>
            <person name="Hauser L."/>
            <person name="Kyrpides N."/>
            <person name="Ivanova N."/>
            <person name="Mikhailova N."/>
            <person name="Pagani I."/>
            <person name="Stams A.J.M."/>
            <person name="Plugge C.M."/>
            <person name="Muyzer G."/>
            <person name="Kuever J."/>
            <person name="Parshina S.N."/>
            <person name="Ivanova A.E."/>
            <person name="Nazina T.N."/>
            <person name="Brambilla E."/>
            <person name="Spring S."/>
            <person name="Klenk H.-P."/>
            <person name="Woyke T."/>
        </authorList>
    </citation>
    <scope>NUCLEOTIDE SEQUENCE [LARGE SCALE GENOMIC DNA]</scope>
    <source>
        <strain evidence="4">ATCC 23193 / DSM 2154 / NCIB 8452 / DL</strain>
    </source>
</reference>
<evidence type="ECO:0000256" key="1">
    <source>
        <dbReference type="ARBA" id="ARBA00007734"/>
    </source>
</evidence>
<accession>F6DLZ5</accession>
<keyword evidence="4" id="KW-1185">Reference proteome</keyword>
<evidence type="ECO:0000259" key="2">
    <source>
        <dbReference type="Pfam" id="PF01464"/>
    </source>
</evidence>
<dbReference type="PROSITE" id="PS00922">
    <property type="entry name" value="TRANSGLYCOSYLASE"/>
    <property type="match status" value="1"/>
</dbReference>
<sequence>MEASLLAQLIRLQALEQSLNSSAVDRQESSSRFTLMLARVMAAEKGTTANLGWNLNSTLQMAEVPYRYQSKVRASAKTAAAAFQAASGTGEYEALMERTALKYGVDPDLCKAVAKAESGFNPLATSKAGAMGLMQLMPGTAKSLGIDNPYDPEQNADGGVRYLKTMLQKYQGDVKLALAAYNAGPGAVDKHGGVPPYRETLNYVAKVSGYHQLYLGG</sequence>
<dbReference type="Proteomes" id="UP000009234">
    <property type="component" value="Chromosome"/>
</dbReference>
<dbReference type="RefSeq" id="WP_013841108.1">
    <property type="nucleotide sequence ID" value="NC_015589.1"/>
</dbReference>
<dbReference type="InterPro" id="IPR008258">
    <property type="entry name" value="Transglycosylase_SLT_dom_1"/>
</dbReference>
<dbReference type="GO" id="GO:0016020">
    <property type="term" value="C:membrane"/>
    <property type="evidence" value="ECO:0007669"/>
    <property type="project" value="InterPro"/>
</dbReference>
<dbReference type="STRING" id="696281.Desru_1062"/>
<dbReference type="HOGENOM" id="CLU_065765_4_1_9"/>
<dbReference type="InterPro" id="IPR000189">
    <property type="entry name" value="Transglyc_AS"/>
</dbReference>
<dbReference type="GO" id="GO:0008933">
    <property type="term" value="F:peptidoglycan lytic transglycosylase activity"/>
    <property type="evidence" value="ECO:0007669"/>
    <property type="project" value="InterPro"/>
</dbReference>
<dbReference type="Pfam" id="PF01464">
    <property type="entry name" value="SLT"/>
    <property type="match status" value="1"/>
</dbReference>